<dbReference type="EMBL" id="PYAT01000001">
    <property type="protein sequence ID" value="PSL42116.1"/>
    <property type="molecule type" value="Genomic_DNA"/>
</dbReference>
<dbReference type="RefSeq" id="WP_106531904.1">
    <property type="nucleotide sequence ID" value="NZ_PYAT01000001.1"/>
</dbReference>
<evidence type="ECO:0000313" key="1">
    <source>
        <dbReference type="EMBL" id="PSL42116.1"/>
    </source>
</evidence>
<protein>
    <recommendedName>
        <fullName evidence="3">GIY-YIG domain-containing protein</fullName>
    </recommendedName>
</protein>
<keyword evidence="2" id="KW-1185">Reference proteome</keyword>
<comment type="caution">
    <text evidence="1">The sequence shown here is derived from an EMBL/GenBank/DDBJ whole genome shotgun (WGS) entry which is preliminary data.</text>
</comment>
<name>A0A2P8H7A9_9BACL</name>
<evidence type="ECO:0008006" key="3">
    <source>
        <dbReference type="Google" id="ProtNLM"/>
    </source>
</evidence>
<dbReference type="Proteomes" id="UP000242682">
    <property type="component" value="Unassembled WGS sequence"/>
</dbReference>
<proteinExistence type="predicted"/>
<accession>A0A2P8H7A9</accession>
<dbReference type="OrthoDB" id="5041894at2"/>
<reference evidence="1 2" key="1">
    <citation type="submission" date="2018-03" db="EMBL/GenBank/DDBJ databases">
        <title>Genomic Encyclopedia of Type Strains, Phase III (KMG-III): the genomes of soil and plant-associated and newly described type strains.</title>
        <authorList>
            <person name="Whitman W."/>
        </authorList>
    </citation>
    <scope>NUCLEOTIDE SEQUENCE [LARGE SCALE GENOMIC DNA]</scope>
    <source>
        <strain evidence="1 2">CGMCC 1.12259</strain>
    </source>
</reference>
<evidence type="ECO:0000313" key="2">
    <source>
        <dbReference type="Proteomes" id="UP000242682"/>
    </source>
</evidence>
<organism evidence="1 2">
    <name type="scientific">Planomicrobium soli</name>
    <dbReference type="NCBI Taxonomy" id="1176648"/>
    <lineage>
        <taxon>Bacteria</taxon>
        <taxon>Bacillati</taxon>
        <taxon>Bacillota</taxon>
        <taxon>Bacilli</taxon>
        <taxon>Bacillales</taxon>
        <taxon>Caryophanaceae</taxon>
        <taxon>Planomicrobium</taxon>
    </lineage>
</organism>
<dbReference type="AlphaFoldDB" id="A0A2P8H7A9"/>
<gene>
    <name evidence="1" type="ORF">B0H99_101364</name>
</gene>
<sequence>MPQHLGLNIMEKSGGLKMTRENYIRVNNKSSFGTGEIYPESYIKSHTKNCFENFDLNIQYYNSLSKQEFNEELMRFLNKTKVFEEFTDLSLLKGSPGYYVMVLDAYSQVYIGISGDITRRLRVHWSAQKQFDRLIFGGIDDSILSIDSFRAYDTTRVFAYVTDDFQSFENEYINYFDPKYMLNRTVGGPLNGLTEAILHRKTRKLSSEDNIS</sequence>